<dbReference type="AlphaFoldDB" id="A0A7S0A0A5"/>
<evidence type="ECO:0000256" key="3">
    <source>
        <dbReference type="PROSITE-ProRule" id="PRU10141"/>
    </source>
</evidence>
<dbReference type="SMART" id="SM00220">
    <property type="entry name" value="S_TKc"/>
    <property type="match status" value="1"/>
</dbReference>
<dbReference type="GO" id="GO:0035556">
    <property type="term" value="P:intracellular signal transduction"/>
    <property type="evidence" value="ECO:0007669"/>
    <property type="project" value="TreeGrafter"/>
</dbReference>
<dbReference type="SUPFAM" id="SSF56112">
    <property type="entry name" value="Protein kinase-like (PK-like)"/>
    <property type="match status" value="1"/>
</dbReference>
<evidence type="ECO:0000256" key="4">
    <source>
        <dbReference type="RuleBase" id="RU000304"/>
    </source>
</evidence>
<keyword evidence="1 3" id="KW-0547">Nucleotide-binding</keyword>
<evidence type="ECO:0000256" key="2">
    <source>
        <dbReference type="ARBA" id="ARBA00022840"/>
    </source>
</evidence>
<keyword evidence="4" id="KW-0418">Kinase</keyword>
<proteinExistence type="inferred from homology"/>
<name>A0A7S0A0A5_9DINO</name>
<feature type="compositionally biased region" description="Basic and acidic residues" evidence="5">
    <location>
        <begin position="83"/>
        <end position="93"/>
    </location>
</feature>
<feature type="compositionally biased region" description="Low complexity" evidence="5">
    <location>
        <begin position="65"/>
        <end position="82"/>
    </location>
</feature>
<dbReference type="Pfam" id="PF00069">
    <property type="entry name" value="Pkinase"/>
    <property type="match status" value="1"/>
</dbReference>
<dbReference type="GO" id="GO:0005737">
    <property type="term" value="C:cytoplasm"/>
    <property type="evidence" value="ECO:0007669"/>
    <property type="project" value="TreeGrafter"/>
</dbReference>
<dbReference type="Gene3D" id="1.10.510.10">
    <property type="entry name" value="Transferase(Phosphotransferase) domain 1"/>
    <property type="match status" value="1"/>
</dbReference>
<gene>
    <name evidence="7" type="ORF">PBAH0796_LOCUS4351</name>
</gene>
<accession>A0A7S0A0A5</accession>
<dbReference type="InterPro" id="IPR008271">
    <property type="entry name" value="Ser/Thr_kinase_AS"/>
</dbReference>
<feature type="domain" description="Protein kinase" evidence="6">
    <location>
        <begin position="134"/>
        <end position="408"/>
    </location>
</feature>
<dbReference type="EMBL" id="HBEG01007381">
    <property type="protein sequence ID" value="CAD8348612.1"/>
    <property type="molecule type" value="Transcribed_RNA"/>
</dbReference>
<evidence type="ECO:0000259" key="6">
    <source>
        <dbReference type="PROSITE" id="PS50011"/>
    </source>
</evidence>
<evidence type="ECO:0000256" key="1">
    <source>
        <dbReference type="ARBA" id="ARBA00022741"/>
    </source>
</evidence>
<dbReference type="PROSITE" id="PS50011">
    <property type="entry name" value="PROTEIN_KINASE_DOM"/>
    <property type="match status" value="1"/>
</dbReference>
<dbReference type="InterPro" id="IPR011009">
    <property type="entry name" value="Kinase-like_dom_sf"/>
</dbReference>
<comment type="similarity">
    <text evidence="4">Belongs to the protein kinase superfamily.</text>
</comment>
<dbReference type="PROSITE" id="PS00107">
    <property type="entry name" value="PROTEIN_KINASE_ATP"/>
    <property type="match status" value="1"/>
</dbReference>
<keyword evidence="4" id="KW-0808">Transferase</keyword>
<organism evidence="7">
    <name type="scientific">Pyrodinium bahamense</name>
    <dbReference type="NCBI Taxonomy" id="73915"/>
    <lineage>
        <taxon>Eukaryota</taxon>
        <taxon>Sar</taxon>
        <taxon>Alveolata</taxon>
        <taxon>Dinophyceae</taxon>
        <taxon>Gonyaulacales</taxon>
        <taxon>Pyrocystaceae</taxon>
        <taxon>Pyrodinium</taxon>
    </lineage>
</organism>
<evidence type="ECO:0000256" key="5">
    <source>
        <dbReference type="SAM" id="MobiDB-lite"/>
    </source>
</evidence>
<feature type="region of interest" description="Disordered" evidence="5">
    <location>
        <begin position="55"/>
        <end position="128"/>
    </location>
</feature>
<dbReference type="InterPro" id="IPR000719">
    <property type="entry name" value="Prot_kinase_dom"/>
</dbReference>
<dbReference type="GO" id="GO:0004674">
    <property type="term" value="F:protein serine/threonine kinase activity"/>
    <property type="evidence" value="ECO:0007669"/>
    <property type="project" value="UniProtKB-KW"/>
</dbReference>
<evidence type="ECO:0000313" key="7">
    <source>
        <dbReference type="EMBL" id="CAD8348612.1"/>
    </source>
</evidence>
<dbReference type="PANTHER" id="PTHR24346">
    <property type="entry name" value="MAP/MICROTUBULE AFFINITY-REGULATING KINASE"/>
    <property type="match status" value="1"/>
</dbReference>
<keyword evidence="4" id="KW-0723">Serine/threonine-protein kinase</keyword>
<feature type="region of interest" description="Disordered" evidence="5">
    <location>
        <begin position="1"/>
        <end position="40"/>
    </location>
</feature>
<dbReference type="PROSITE" id="PS00108">
    <property type="entry name" value="PROTEIN_KINASE_ST"/>
    <property type="match status" value="1"/>
</dbReference>
<dbReference type="PANTHER" id="PTHR24346:SF30">
    <property type="entry name" value="MATERNAL EMBRYONIC LEUCINE ZIPPER KINASE"/>
    <property type="match status" value="1"/>
</dbReference>
<protein>
    <recommendedName>
        <fullName evidence="6">Protein kinase domain-containing protein</fullName>
    </recommendedName>
</protein>
<keyword evidence="2 3" id="KW-0067">ATP-binding</keyword>
<dbReference type="InterPro" id="IPR017441">
    <property type="entry name" value="Protein_kinase_ATP_BS"/>
</dbReference>
<sequence length="412" mass="43743">MRAWSAAPQRSRAHAASETSGKLADDSGTGAANGAPQTRRRWWQSVLAGIGRVLPGWPQAAAPTGGRRWWGRSAGAGAGTEAAGHREQEPQRLDEEDGTMDQLPGQGRGRAPGALAAPPGAQGQAPEGLAPERHVVVRELGSGASSDVYLVLERSAGRLAALKVFDGRGLPAQRAREVANEAVILQKLAHQSVVRLLGLMHSDGHLALLMEYAGPESLLRAIGSAAQQRLLTMQSRQLFAQLAAGLEHCHLRDVAHRDLKPLNVVLSADGQTAKLVDFGSASTLAVRCEHVGTAPFMAPEVLVLQPAPCYSAAKADVWSLGVLLLEMLCGLNCLPQTLQWHLPCDPGPSLAADLRRLLADRASLGRVLEQRMLQPPGDPALRDLLGRMLCVNARRRWTASTVVAAAWLAGAD</sequence>
<dbReference type="GO" id="GO:0005524">
    <property type="term" value="F:ATP binding"/>
    <property type="evidence" value="ECO:0007669"/>
    <property type="project" value="UniProtKB-UniRule"/>
</dbReference>
<feature type="binding site" evidence="3">
    <location>
        <position position="163"/>
    </location>
    <ligand>
        <name>ATP</name>
        <dbReference type="ChEBI" id="CHEBI:30616"/>
    </ligand>
</feature>
<feature type="compositionally biased region" description="Low complexity" evidence="5">
    <location>
        <begin position="102"/>
        <end position="128"/>
    </location>
</feature>
<reference evidence="7" key="1">
    <citation type="submission" date="2021-01" db="EMBL/GenBank/DDBJ databases">
        <authorList>
            <person name="Corre E."/>
            <person name="Pelletier E."/>
            <person name="Niang G."/>
            <person name="Scheremetjew M."/>
            <person name="Finn R."/>
            <person name="Kale V."/>
            <person name="Holt S."/>
            <person name="Cochrane G."/>
            <person name="Meng A."/>
            <person name="Brown T."/>
            <person name="Cohen L."/>
        </authorList>
    </citation>
    <scope>NUCLEOTIDE SEQUENCE</scope>
    <source>
        <strain evidence="7">Pbaha01</strain>
    </source>
</reference>